<keyword evidence="2" id="KW-1185">Reference proteome</keyword>
<dbReference type="AlphaFoldDB" id="A0A1C5A1S5"/>
<dbReference type="EMBL" id="LT607411">
    <property type="protein sequence ID" value="SCF39178.1"/>
    <property type="molecule type" value="Genomic_DNA"/>
</dbReference>
<name>A0A1C5A1S5_MICVI</name>
<reference evidence="2" key="1">
    <citation type="submission" date="2016-06" db="EMBL/GenBank/DDBJ databases">
        <authorList>
            <person name="Varghese N."/>
            <person name="Submissions Spin"/>
        </authorList>
    </citation>
    <scope>NUCLEOTIDE SEQUENCE [LARGE SCALE GENOMIC DNA]</scope>
    <source>
        <strain evidence="2">DSM 43909</strain>
    </source>
</reference>
<evidence type="ECO:0000313" key="2">
    <source>
        <dbReference type="Proteomes" id="UP000198242"/>
    </source>
</evidence>
<sequence>MARNRMRANLPRQGQGCAGFRLALPSLRDVRGLTR</sequence>
<proteinExistence type="predicted"/>
<gene>
    <name evidence="1" type="ORF">GA0074695_6500</name>
</gene>
<protein>
    <submittedName>
        <fullName evidence="1">Uncharacterized protein</fullName>
    </submittedName>
</protein>
<dbReference type="Proteomes" id="UP000198242">
    <property type="component" value="Chromosome I"/>
</dbReference>
<organism evidence="1 2">
    <name type="scientific">Micromonospora viridifaciens</name>
    <dbReference type="NCBI Taxonomy" id="1881"/>
    <lineage>
        <taxon>Bacteria</taxon>
        <taxon>Bacillati</taxon>
        <taxon>Actinomycetota</taxon>
        <taxon>Actinomycetes</taxon>
        <taxon>Micromonosporales</taxon>
        <taxon>Micromonosporaceae</taxon>
        <taxon>Micromonospora</taxon>
    </lineage>
</organism>
<accession>A0A1C5A1S5</accession>
<evidence type="ECO:0000313" key="1">
    <source>
        <dbReference type="EMBL" id="SCF39178.1"/>
    </source>
</evidence>